<organism evidence="1 2">
    <name type="scientific">Sclerotinia sclerotiorum (strain ATCC 18683 / 1980 / Ss-1)</name>
    <name type="common">White mold</name>
    <name type="synonym">Whetzelinia sclerotiorum</name>
    <dbReference type="NCBI Taxonomy" id="665079"/>
    <lineage>
        <taxon>Eukaryota</taxon>
        <taxon>Fungi</taxon>
        <taxon>Dikarya</taxon>
        <taxon>Ascomycota</taxon>
        <taxon>Pezizomycotina</taxon>
        <taxon>Leotiomycetes</taxon>
        <taxon>Helotiales</taxon>
        <taxon>Sclerotiniaceae</taxon>
        <taxon>Sclerotinia</taxon>
    </lineage>
</organism>
<keyword evidence="2" id="KW-1185">Reference proteome</keyword>
<dbReference type="GeneID" id="5481466"/>
<dbReference type="KEGG" id="ssl:SS1G_13634"/>
<dbReference type="EMBL" id="CH476646">
    <property type="protein sequence ID" value="EDN98775.1"/>
    <property type="molecule type" value="Genomic_DNA"/>
</dbReference>
<proteinExistence type="predicted"/>
<reference evidence="2" key="1">
    <citation type="journal article" date="2011" name="PLoS Genet.">
        <title>Genomic analysis of the necrotrophic fungal pathogens Sclerotinia sclerotiorum and Botrytis cinerea.</title>
        <authorList>
            <person name="Amselem J."/>
            <person name="Cuomo C.A."/>
            <person name="van Kan J.A."/>
            <person name="Viaud M."/>
            <person name="Benito E.P."/>
            <person name="Couloux A."/>
            <person name="Coutinho P.M."/>
            <person name="de Vries R.P."/>
            <person name="Dyer P.S."/>
            <person name="Fillinger S."/>
            <person name="Fournier E."/>
            <person name="Gout L."/>
            <person name="Hahn M."/>
            <person name="Kohn L."/>
            <person name="Lapalu N."/>
            <person name="Plummer K.M."/>
            <person name="Pradier J.M."/>
            <person name="Quevillon E."/>
            <person name="Sharon A."/>
            <person name="Simon A."/>
            <person name="ten Have A."/>
            <person name="Tudzynski B."/>
            <person name="Tudzynski P."/>
            <person name="Wincker P."/>
            <person name="Andrew M."/>
            <person name="Anthouard V."/>
            <person name="Beever R.E."/>
            <person name="Beffa R."/>
            <person name="Benoit I."/>
            <person name="Bouzid O."/>
            <person name="Brault B."/>
            <person name="Chen Z."/>
            <person name="Choquer M."/>
            <person name="Collemare J."/>
            <person name="Cotton P."/>
            <person name="Danchin E.G."/>
            <person name="Da Silva C."/>
            <person name="Gautier A."/>
            <person name="Giraud C."/>
            <person name="Giraud T."/>
            <person name="Gonzalez C."/>
            <person name="Grossetete S."/>
            <person name="Guldener U."/>
            <person name="Henrissat B."/>
            <person name="Howlett B.J."/>
            <person name="Kodira C."/>
            <person name="Kretschmer M."/>
            <person name="Lappartient A."/>
            <person name="Leroch M."/>
            <person name="Levis C."/>
            <person name="Mauceli E."/>
            <person name="Neuveglise C."/>
            <person name="Oeser B."/>
            <person name="Pearson M."/>
            <person name="Poulain J."/>
            <person name="Poussereau N."/>
            <person name="Quesneville H."/>
            <person name="Rascle C."/>
            <person name="Schumacher J."/>
            <person name="Segurens B."/>
            <person name="Sexton A."/>
            <person name="Silva E."/>
            <person name="Sirven C."/>
            <person name="Soanes D.M."/>
            <person name="Talbot N.J."/>
            <person name="Templeton M."/>
            <person name="Yandava C."/>
            <person name="Yarden O."/>
            <person name="Zeng Q."/>
            <person name="Rollins J.A."/>
            <person name="Lebrun M.H."/>
            <person name="Dickman M."/>
        </authorList>
    </citation>
    <scope>NUCLEOTIDE SEQUENCE [LARGE SCALE GENOMIC DNA]</scope>
    <source>
        <strain evidence="2">ATCC 18683 / 1980 / Ss-1</strain>
    </source>
</reference>
<dbReference type="AlphaFoldDB" id="A7F7Q4"/>
<dbReference type="RefSeq" id="XP_001585395.1">
    <property type="nucleotide sequence ID" value="XM_001585345.1"/>
</dbReference>
<accession>A7F7Q4</accession>
<gene>
    <name evidence="1" type="ORF">SS1G_13634</name>
</gene>
<dbReference type="Proteomes" id="UP000001312">
    <property type="component" value="Unassembled WGS sequence"/>
</dbReference>
<name>A7F7Q4_SCLS1</name>
<sequence length="65" mass="7324">MVNYKRNSGPYLSGQQPYTFWQHDLPSCVFGSRRALATPGVSSVTPPVDIVIRPRNRYPQSELST</sequence>
<protein>
    <submittedName>
        <fullName evidence="1">Uncharacterized protein</fullName>
    </submittedName>
</protein>
<dbReference type="InParanoid" id="A7F7Q4"/>
<evidence type="ECO:0000313" key="2">
    <source>
        <dbReference type="Proteomes" id="UP000001312"/>
    </source>
</evidence>
<evidence type="ECO:0000313" key="1">
    <source>
        <dbReference type="EMBL" id="EDN98775.1"/>
    </source>
</evidence>